<dbReference type="GO" id="GO:0043565">
    <property type="term" value="F:sequence-specific DNA binding"/>
    <property type="evidence" value="ECO:0007669"/>
    <property type="project" value="InterPro"/>
</dbReference>
<evidence type="ECO:0000313" key="5">
    <source>
        <dbReference type="Proteomes" id="UP000030341"/>
    </source>
</evidence>
<dbReference type="STRING" id="1348114.OM33_13100"/>
<dbReference type="GO" id="GO:0003700">
    <property type="term" value="F:DNA-binding transcription factor activity"/>
    <property type="evidence" value="ECO:0007669"/>
    <property type="project" value="InterPro"/>
</dbReference>
<evidence type="ECO:0000313" key="4">
    <source>
        <dbReference type="EMBL" id="AIY65958.1"/>
    </source>
</evidence>
<dbReference type="InterPro" id="IPR052158">
    <property type="entry name" value="INH-QAR"/>
</dbReference>
<evidence type="ECO:0000256" key="2">
    <source>
        <dbReference type="ARBA" id="ARBA00023163"/>
    </source>
</evidence>
<dbReference type="SMART" id="SM00342">
    <property type="entry name" value="HTH_ARAC"/>
    <property type="match status" value="1"/>
</dbReference>
<dbReference type="AlphaFoldDB" id="A0A0A7EHC9"/>
<dbReference type="eggNOG" id="COG4977">
    <property type="taxonomic scope" value="Bacteria"/>
</dbReference>
<dbReference type="InterPro" id="IPR029062">
    <property type="entry name" value="Class_I_gatase-like"/>
</dbReference>
<keyword evidence="2" id="KW-0804">Transcription</keyword>
<evidence type="ECO:0000259" key="3">
    <source>
        <dbReference type="PROSITE" id="PS01124"/>
    </source>
</evidence>
<dbReference type="RefSeq" id="WP_038642342.1">
    <property type="nucleotide sequence ID" value="NZ_CP009888.1"/>
</dbReference>
<dbReference type="EMBL" id="CP009888">
    <property type="protein sequence ID" value="AIY65958.1"/>
    <property type="molecule type" value="Genomic_DNA"/>
</dbReference>
<sequence>MTIKQVYFIANGFQALDLFGPLEAFMETNSFKRGAYDCKLLGINGEDVHTAYNQKVSVDFTLEDDFELHDLIICGGTGMRTLALSQIEFVALKKIALKAKRVFSICTGAFILAQLFQDKALTLTTHWRHAASLAKQHPNKIVTPEPLFIRDHTIWSSAGVLSGVDLALAIIREDYGNSMAAKVAKDLVVYLQRAGSQQQYSDVLALQSGDSLKLSPLIDWLATQLNNAISVSRMAEYCSLSERQLTRLFKLHLNCTPSHYFRMLKLNHARDLLSQENSNLQLISIKLGFNNYDSFRRAFTKQFGVSPSHYSNGTRHSALISNNTFAQDTVQQGEGE</sequence>
<dbReference type="InterPro" id="IPR009057">
    <property type="entry name" value="Homeodomain-like_sf"/>
</dbReference>
<name>A0A0A7EHC9_9GAMM</name>
<protein>
    <submittedName>
        <fullName evidence="4">AraC family transcriptional regulator</fullName>
    </submittedName>
</protein>
<dbReference type="InterPro" id="IPR002818">
    <property type="entry name" value="DJ-1/PfpI"/>
</dbReference>
<organism evidence="4 5">
    <name type="scientific">Pseudoalteromonas piratica</name>
    <dbReference type="NCBI Taxonomy" id="1348114"/>
    <lineage>
        <taxon>Bacteria</taxon>
        <taxon>Pseudomonadati</taxon>
        <taxon>Pseudomonadota</taxon>
        <taxon>Gammaproteobacteria</taxon>
        <taxon>Alteromonadales</taxon>
        <taxon>Pseudoalteromonadaceae</taxon>
        <taxon>Pseudoalteromonas</taxon>
    </lineage>
</organism>
<evidence type="ECO:0000256" key="1">
    <source>
        <dbReference type="ARBA" id="ARBA00023015"/>
    </source>
</evidence>
<dbReference type="KEGG" id="pseo:OM33_13100"/>
<feature type="domain" description="HTH araC/xylS-type" evidence="3">
    <location>
        <begin position="215"/>
        <end position="313"/>
    </location>
</feature>
<dbReference type="SUPFAM" id="SSF52317">
    <property type="entry name" value="Class I glutamine amidotransferase-like"/>
    <property type="match status" value="1"/>
</dbReference>
<dbReference type="PANTHER" id="PTHR43130">
    <property type="entry name" value="ARAC-FAMILY TRANSCRIPTIONAL REGULATOR"/>
    <property type="match status" value="1"/>
</dbReference>
<dbReference type="SUPFAM" id="SSF46689">
    <property type="entry name" value="Homeodomain-like"/>
    <property type="match status" value="2"/>
</dbReference>
<dbReference type="Proteomes" id="UP000030341">
    <property type="component" value="Chromosome 1"/>
</dbReference>
<dbReference type="Gene3D" id="1.10.10.60">
    <property type="entry name" value="Homeodomain-like"/>
    <property type="match status" value="1"/>
</dbReference>
<keyword evidence="1" id="KW-0805">Transcription regulation</keyword>
<dbReference type="Pfam" id="PF01965">
    <property type="entry name" value="DJ-1_PfpI"/>
    <property type="match status" value="1"/>
</dbReference>
<dbReference type="Pfam" id="PF12833">
    <property type="entry name" value="HTH_18"/>
    <property type="match status" value="1"/>
</dbReference>
<dbReference type="OrthoDB" id="9803764at2"/>
<accession>A0A0A7EHC9</accession>
<dbReference type="Gene3D" id="3.40.50.880">
    <property type="match status" value="1"/>
</dbReference>
<dbReference type="PANTHER" id="PTHR43130:SF3">
    <property type="entry name" value="HTH-TYPE TRANSCRIPTIONAL REGULATOR RV1931C"/>
    <property type="match status" value="1"/>
</dbReference>
<dbReference type="InterPro" id="IPR018060">
    <property type="entry name" value="HTH_AraC"/>
</dbReference>
<reference evidence="4 5" key="1">
    <citation type="submission" date="2014-11" db="EMBL/GenBank/DDBJ databases">
        <title>Complete Genome Sequence of Pseudoalteromonas sp. Strain OCN003 Isolated from Kaneohe Bay, Oahu, Hawaii.</title>
        <authorList>
            <person name="Beurmann S."/>
            <person name="Videau P."/>
            <person name="Ushijima B."/>
            <person name="Smith A.M."/>
            <person name="Aeby G.S."/>
            <person name="Callahan S.M."/>
            <person name="Belcaid M."/>
        </authorList>
    </citation>
    <scope>NUCLEOTIDE SEQUENCE [LARGE SCALE GENOMIC DNA]</scope>
    <source>
        <strain evidence="4 5">OCN003</strain>
    </source>
</reference>
<gene>
    <name evidence="4" type="ORF">OM33_13100</name>
</gene>
<proteinExistence type="predicted"/>
<keyword evidence="5" id="KW-1185">Reference proteome</keyword>
<dbReference type="HOGENOM" id="CLU_000445_59_0_6"/>
<dbReference type="PROSITE" id="PS01124">
    <property type="entry name" value="HTH_ARAC_FAMILY_2"/>
    <property type="match status" value="1"/>
</dbReference>